<keyword evidence="2" id="KW-1185">Reference proteome</keyword>
<gene>
    <name evidence="1" type="ORF">CLV40_11510</name>
</gene>
<proteinExistence type="predicted"/>
<name>A0A2S6GIZ8_9PSEU</name>
<organism evidence="1 2">
    <name type="scientific">Actinokineospora auranticolor</name>
    <dbReference type="NCBI Taxonomy" id="155976"/>
    <lineage>
        <taxon>Bacteria</taxon>
        <taxon>Bacillati</taxon>
        <taxon>Actinomycetota</taxon>
        <taxon>Actinomycetes</taxon>
        <taxon>Pseudonocardiales</taxon>
        <taxon>Pseudonocardiaceae</taxon>
        <taxon>Actinokineospora</taxon>
    </lineage>
</organism>
<sequence>MAGTPRMSSVEELAPLDGNGFRTESSVGWSIAVVPSAVHLAVRGVSEPSTPTCPCEVVTRASRTLRT</sequence>
<reference evidence="1 2" key="1">
    <citation type="submission" date="2018-02" db="EMBL/GenBank/DDBJ databases">
        <title>Genomic Encyclopedia of Archaeal and Bacterial Type Strains, Phase II (KMG-II): from individual species to whole genera.</title>
        <authorList>
            <person name="Goeker M."/>
        </authorList>
    </citation>
    <scope>NUCLEOTIDE SEQUENCE [LARGE SCALE GENOMIC DNA]</scope>
    <source>
        <strain evidence="1 2">YU 961-1</strain>
    </source>
</reference>
<evidence type="ECO:0000313" key="2">
    <source>
        <dbReference type="Proteomes" id="UP000239203"/>
    </source>
</evidence>
<evidence type="ECO:0000313" key="1">
    <source>
        <dbReference type="EMBL" id="PPK65163.1"/>
    </source>
</evidence>
<dbReference type="AlphaFoldDB" id="A0A2S6GIZ8"/>
<comment type="caution">
    <text evidence="1">The sequence shown here is derived from an EMBL/GenBank/DDBJ whole genome shotgun (WGS) entry which is preliminary data.</text>
</comment>
<protein>
    <submittedName>
        <fullName evidence="1">Uncharacterized protein</fullName>
    </submittedName>
</protein>
<accession>A0A2S6GIZ8</accession>
<dbReference type="EMBL" id="PTIX01000015">
    <property type="protein sequence ID" value="PPK65163.1"/>
    <property type="molecule type" value="Genomic_DNA"/>
</dbReference>
<dbReference type="Proteomes" id="UP000239203">
    <property type="component" value="Unassembled WGS sequence"/>
</dbReference>